<dbReference type="EMBL" id="MU006096">
    <property type="protein sequence ID" value="KAF2838668.1"/>
    <property type="molecule type" value="Genomic_DNA"/>
</dbReference>
<feature type="transmembrane region" description="Helical" evidence="6">
    <location>
        <begin position="192"/>
        <end position="212"/>
    </location>
</feature>
<dbReference type="GO" id="GO:0016020">
    <property type="term" value="C:membrane"/>
    <property type="evidence" value="ECO:0007669"/>
    <property type="project" value="UniProtKB-SubCell"/>
</dbReference>
<sequence>MVYKDIDIPLPAFIAIDWTLMTLAVIFIILRLTLRKRQSHRPTFSTNLSDFFIILSWLSGIVLISINTWKNNLRYKYVNHEPKSDLYYMVPRDQSSHLLYVSWISLFFIYISLWAAKAAFLAFYHSLFHLQGRKFTIVLVCASVFTFLTFLLHMLLLTLWCAPISSNWNIDGKLCSAVHSIDSVTISTFTNIATDVIILLIPVSTLAGMSLTKTDYSSLLFVFLMGGISIVAALARFVTLKLVQHVPKANITHTIDVWALVEIVASILAVCLPSLRVFVRGRRAVVMVGSRGGESVRSGSEGSESLEKGCPVKGFVEKSRVRIGVEEGIRGGDGRDQGYLRTLPEFNRDGEW</sequence>
<organism evidence="8 9">
    <name type="scientific">Patellaria atrata CBS 101060</name>
    <dbReference type="NCBI Taxonomy" id="1346257"/>
    <lineage>
        <taxon>Eukaryota</taxon>
        <taxon>Fungi</taxon>
        <taxon>Dikarya</taxon>
        <taxon>Ascomycota</taxon>
        <taxon>Pezizomycotina</taxon>
        <taxon>Dothideomycetes</taxon>
        <taxon>Dothideomycetes incertae sedis</taxon>
        <taxon>Patellariales</taxon>
        <taxon>Patellariaceae</taxon>
        <taxon>Patellaria</taxon>
    </lineage>
</organism>
<feature type="transmembrane region" description="Helical" evidence="6">
    <location>
        <begin position="135"/>
        <end position="160"/>
    </location>
</feature>
<dbReference type="PANTHER" id="PTHR33048">
    <property type="entry name" value="PTH11-LIKE INTEGRAL MEMBRANE PROTEIN (AFU_ORTHOLOGUE AFUA_5G11245)"/>
    <property type="match status" value="1"/>
</dbReference>
<dbReference type="PANTHER" id="PTHR33048:SF92">
    <property type="entry name" value="INTEGRAL MEMBRANE PROTEIN"/>
    <property type="match status" value="1"/>
</dbReference>
<feature type="transmembrane region" description="Helical" evidence="6">
    <location>
        <begin position="51"/>
        <end position="69"/>
    </location>
</feature>
<evidence type="ECO:0000256" key="4">
    <source>
        <dbReference type="ARBA" id="ARBA00023136"/>
    </source>
</evidence>
<evidence type="ECO:0000256" key="3">
    <source>
        <dbReference type="ARBA" id="ARBA00022989"/>
    </source>
</evidence>
<gene>
    <name evidence="8" type="ORF">M501DRAFT_1016759</name>
</gene>
<evidence type="ECO:0000256" key="1">
    <source>
        <dbReference type="ARBA" id="ARBA00004141"/>
    </source>
</evidence>
<name>A0A9P4SBN0_9PEZI</name>
<dbReference type="Proteomes" id="UP000799429">
    <property type="component" value="Unassembled WGS sequence"/>
</dbReference>
<protein>
    <recommendedName>
        <fullName evidence="7">Rhodopsin domain-containing protein</fullName>
    </recommendedName>
</protein>
<feature type="domain" description="Rhodopsin" evidence="7">
    <location>
        <begin position="45"/>
        <end position="279"/>
    </location>
</feature>
<keyword evidence="4 6" id="KW-0472">Membrane</keyword>
<dbReference type="Pfam" id="PF20684">
    <property type="entry name" value="Fung_rhodopsin"/>
    <property type="match status" value="1"/>
</dbReference>
<keyword evidence="9" id="KW-1185">Reference proteome</keyword>
<feature type="transmembrane region" description="Helical" evidence="6">
    <location>
        <begin position="219"/>
        <end position="238"/>
    </location>
</feature>
<feature type="transmembrane region" description="Helical" evidence="6">
    <location>
        <begin position="98"/>
        <end position="123"/>
    </location>
</feature>
<evidence type="ECO:0000256" key="2">
    <source>
        <dbReference type="ARBA" id="ARBA00022692"/>
    </source>
</evidence>
<evidence type="ECO:0000313" key="9">
    <source>
        <dbReference type="Proteomes" id="UP000799429"/>
    </source>
</evidence>
<feature type="transmembrane region" description="Helical" evidence="6">
    <location>
        <begin position="12"/>
        <end position="30"/>
    </location>
</feature>
<comment type="subcellular location">
    <subcellularLocation>
        <location evidence="1">Membrane</location>
        <topology evidence="1">Multi-pass membrane protein</topology>
    </subcellularLocation>
</comment>
<comment type="caution">
    <text evidence="8">The sequence shown here is derived from an EMBL/GenBank/DDBJ whole genome shotgun (WGS) entry which is preliminary data.</text>
</comment>
<keyword evidence="2 6" id="KW-0812">Transmembrane</keyword>
<evidence type="ECO:0000313" key="8">
    <source>
        <dbReference type="EMBL" id="KAF2838668.1"/>
    </source>
</evidence>
<feature type="transmembrane region" description="Helical" evidence="6">
    <location>
        <begin position="258"/>
        <end position="279"/>
    </location>
</feature>
<dbReference type="InterPro" id="IPR049326">
    <property type="entry name" value="Rhodopsin_dom_fungi"/>
</dbReference>
<dbReference type="AlphaFoldDB" id="A0A9P4SBN0"/>
<comment type="similarity">
    <text evidence="5">Belongs to the SAT4 family.</text>
</comment>
<reference evidence="8" key="1">
    <citation type="journal article" date="2020" name="Stud. Mycol.">
        <title>101 Dothideomycetes genomes: a test case for predicting lifestyles and emergence of pathogens.</title>
        <authorList>
            <person name="Haridas S."/>
            <person name="Albert R."/>
            <person name="Binder M."/>
            <person name="Bloem J."/>
            <person name="Labutti K."/>
            <person name="Salamov A."/>
            <person name="Andreopoulos B."/>
            <person name="Baker S."/>
            <person name="Barry K."/>
            <person name="Bills G."/>
            <person name="Bluhm B."/>
            <person name="Cannon C."/>
            <person name="Castanera R."/>
            <person name="Culley D."/>
            <person name="Daum C."/>
            <person name="Ezra D."/>
            <person name="Gonzalez J."/>
            <person name="Henrissat B."/>
            <person name="Kuo A."/>
            <person name="Liang C."/>
            <person name="Lipzen A."/>
            <person name="Lutzoni F."/>
            <person name="Magnuson J."/>
            <person name="Mondo S."/>
            <person name="Nolan M."/>
            <person name="Ohm R."/>
            <person name="Pangilinan J."/>
            <person name="Park H.-J."/>
            <person name="Ramirez L."/>
            <person name="Alfaro M."/>
            <person name="Sun H."/>
            <person name="Tritt A."/>
            <person name="Yoshinaga Y."/>
            <person name="Zwiers L.-H."/>
            <person name="Turgeon B."/>
            <person name="Goodwin S."/>
            <person name="Spatafora J."/>
            <person name="Crous P."/>
            <person name="Grigoriev I."/>
        </authorList>
    </citation>
    <scope>NUCLEOTIDE SEQUENCE</scope>
    <source>
        <strain evidence="8">CBS 101060</strain>
    </source>
</reference>
<evidence type="ECO:0000259" key="7">
    <source>
        <dbReference type="Pfam" id="PF20684"/>
    </source>
</evidence>
<proteinExistence type="inferred from homology"/>
<accession>A0A9P4SBN0</accession>
<dbReference type="OrthoDB" id="5372266at2759"/>
<evidence type="ECO:0000256" key="5">
    <source>
        <dbReference type="ARBA" id="ARBA00038359"/>
    </source>
</evidence>
<keyword evidence="3 6" id="KW-1133">Transmembrane helix</keyword>
<dbReference type="InterPro" id="IPR052337">
    <property type="entry name" value="SAT4-like"/>
</dbReference>
<evidence type="ECO:0000256" key="6">
    <source>
        <dbReference type="SAM" id="Phobius"/>
    </source>
</evidence>